<feature type="transmembrane region" description="Helical" evidence="10">
    <location>
        <begin position="28"/>
        <end position="47"/>
    </location>
</feature>
<dbReference type="AlphaFoldDB" id="A0AA96LWK8"/>
<dbReference type="Pfam" id="PF00420">
    <property type="entry name" value="Oxidored_q2"/>
    <property type="match status" value="1"/>
</dbReference>
<name>A0AA96LWK8_9CAEN</name>
<dbReference type="GeneID" id="86112016"/>
<accession>A0AA96LWK8</accession>
<reference evidence="11" key="2">
    <citation type="submission" date="2023-07" db="EMBL/GenBank/DDBJ databases">
        <authorList>
            <person name="Mendivil A."/>
            <person name="Ramirez R."/>
            <person name="Morin J."/>
            <person name="Ramirez J.L."/>
            <person name="Siccha-Ramirez R."/>
            <person name="Britzke R."/>
            <person name="Rivera F."/>
            <person name="Ampuero A."/>
            <person name="Oliveros N."/>
            <person name="Congrains C."/>
        </authorList>
    </citation>
    <scope>NUCLEOTIDE SEQUENCE</scope>
    <source>
        <strain evidence="11">Z23HYP</strain>
    </source>
</reference>
<feature type="transmembrane region" description="Helical" evidence="10">
    <location>
        <begin position="53"/>
        <end position="79"/>
    </location>
</feature>
<evidence type="ECO:0000256" key="1">
    <source>
        <dbReference type="ARBA" id="ARBA00004141"/>
    </source>
</evidence>
<keyword evidence="5" id="KW-1278">Translocase</keyword>
<keyword evidence="4 10" id="KW-0812">Transmembrane</keyword>
<geneLocation type="mitochondrion" evidence="11"/>
<keyword evidence="8 10" id="KW-0472">Membrane</keyword>
<keyword evidence="7" id="KW-0520">NAD</keyword>
<keyword evidence="6 10" id="KW-1133">Transmembrane helix</keyword>
<evidence type="ECO:0000256" key="2">
    <source>
        <dbReference type="ARBA" id="ARBA00010519"/>
    </source>
</evidence>
<gene>
    <name evidence="11" type="primary">ND4L</name>
</gene>
<evidence type="ECO:0000256" key="6">
    <source>
        <dbReference type="ARBA" id="ARBA00022989"/>
    </source>
</evidence>
<evidence type="ECO:0000313" key="11">
    <source>
        <dbReference type="EMBL" id="WNR57058.1"/>
    </source>
</evidence>
<comment type="similarity">
    <text evidence="2">Belongs to the complex I subunit 4L family.</text>
</comment>
<feature type="transmembrane region" description="Helical" evidence="10">
    <location>
        <begin position="6"/>
        <end position="23"/>
    </location>
</feature>
<dbReference type="CTD" id="4539"/>
<dbReference type="GO" id="GO:0016020">
    <property type="term" value="C:membrane"/>
    <property type="evidence" value="ECO:0007669"/>
    <property type="project" value="UniProtKB-SubCell"/>
</dbReference>
<reference evidence="11" key="1">
    <citation type="journal article" date="2023" name="Genes (Basel)">
        <title>Comparative Mitogenome Analysis of Two Native Apple Snail Species (Ampullariidae, Pomacea) from Peruvian Amazon.</title>
        <authorList>
            <person name="Mendivil A."/>
            <person name="Ramirez R."/>
            <person name="Morin J."/>
            <person name="Ramirez J.L."/>
            <person name="Siccha-Ramirez R."/>
            <person name="Britzke R."/>
            <person name="Rivera F."/>
            <person name="Ampuero A."/>
            <person name="Oliveros N."/>
            <person name="Congrains C."/>
        </authorList>
    </citation>
    <scope>NUCLEOTIDE SEQUENCE</scope>
    <source>
        <strain evidence="11">Z23HYP</strain>
    </source>
</reference>
<keyword evidence="11" id="KW-0496">Mitochondrion</keyword>
<sequence>MSDYYLFFITLVGVWAGFISLMLQFKHLLNLLLSLEVIIMNIFIFIYSSSIMVGFSGFSALILITLSVCEASLGLSILVSMVQSHGNDYVSSFSSQKC</sequence>
<organism evidence="11">
    <name type="scientific">Pomacea aulanieri</name>
    <dbReference type="NCBI Taxonomy" id="2842512"/>
    <lineage>
        <taxon>Eukaryota</taxon>
        <taxon>Metazoa</taxon>
        <taxon>Spiralia</taxon>
        <taxon>Lophotrochozoa</taxon>
        <taxon>Mollusca</taxon>
        <taxon>Gastropoda</taxon>
        <taxon>Caenogastropoda</taxon>
        <taxon>Architaenioglossa</taxon>
        <taxon>Ampullarioidea</taxon>
        <taxon>Ampullariidae</taxon>
        <taxon>Pomacea</taxon>
    </lineage>
</organism>
<evidence type="ECO:0000256" key="4">
    <source>
        <dbReference type="ARBA" id="ARBA00022692"/>
    </source>
</evidence>
<dbReference type="EMBL" id="OR253803">
    <property type="protein sequence ID" value="WNR57058.1"/>
    <property type="molecule type" value="Genomic_DNA"/>
</dbReference>
<protein>
    <recommendedName>
        <fullName evidence="3">NADH-ubiquinone oxidoreductase chain 4L</fullName>
    </recommendedName>
    <alternativeName>
        <fullName evidence="9">NADH dehydrogenase subunit 4L</fullName>
    </alternativeName>
</protein>
<dbReference type="RefSeq" id="YP_010974605.1">
    <property type="nucleotide sequence ID" value="NC_084053.1"/>
</dbReference>
<evidence type="ECO:0000256" key="5">
    <source>
        <dbReference type="ARBA" id="ARBA00022967"/>
    </source>
</evidence>
<evidence type="ECO:0000256" key="8">
    <source>
        <dbReference type="ARBA" id="ARBA00023136"/>
    </source>
</evidence>
<dbReference type="Gene3D" id="1.10.287.3510">
    <property type="match status" value="1"/>
</dbReference>
<proteinExistence type="inferred from homology"/>
<evidence type="ECO:0000256" key="7">
    <source>
        <dbReference type="ARBA" id="ARBA00023027"/>
    </source>
</evidence>
<evidence type="ECO:0000256" key="3">
    <source>
        <dbReference type="ARBA" id="ARBA00016612"/>
    </source>
</evidence>
<evidence type="ECO:0000256" key="9">
    <source>
        <dbReference type="ARBA" id="ARBA00031586"/>
    </source>
</evidence>
<dbReference type="InterPro" id="IPR039428">
    <property type="entry name" value="NUOK/Mnh_C1-like"/>
</dbReference>
<evidence type="ECO:0000256" key="10">
    <source>
        <dbReference type="SAM" id="Phobius"/>
    </source>
</evidence>
<comment type="subcellular location">
    <subcellularLocation>
        <location evidence="1">Membrane</location>
        <topology evidence="1">Multi-pass membrane protein</topology>
    </subcellularLocation>
</comment>